<keyword evidence="5 6" id="KW-0539">Nucleus</keyword>
<dbReference type="InterPro" id="IPR056772">
    <property type="entry name" value="RecA-like_ORC2"/>
</dbReference>
<dbReference type="Proteomes" id="UP000192223">
    <property type="component" value="Unplaced"/>
</dbReference>
<feature type="domain" description="Origin recognition complex subunit 2 winged-helix" evidence="9">
    <location>
        <begin position="392"/>
        <end position="452"/>
    </location>
</feature>
<dbReference type="Pfam" id="PF24882">
    <property type="entry name" value="WHD_ORC2"/>
    <property type="match status" value="1"/>
</dbReference>
<dbReference type="GO" id="GO:0003688">
    <property type="term" value="F:DNA replication origin binding"/>
    <property type="evidence" value="ECO:0007669"/>
    <property type="project" value="UniProtKB-UniRule"/>
</dbReference>
<comment type="similarity">
    <text evidence="2 6">Belongs to the ORC2 family.</text>
</comment>
<feature type="compositionally biased region" description="Acidic residues" evidence="7">
    <location>
        <begin position="73"/>
        <end position="83"/>
    </location>
</feature>
<dbReference type="AlphaFoldDB" id="A0A7F5R3J1"/>
<evidence type="ECO:0000259" key="9">
    <source>
        <dbReference type="Pfam" id="PF24882"/>
    </source>
</evidence>
<name>A0A7F5R3J1_AGRPL</name>
<evidence type="ECO:0000256" key="1">
    <source>
        <dbReference type="ARBA" id="ARBA00004123"/>
    </source>
</evidence>
<feature type="compositionally biased region" description="Low complexity" evidence="7">
    <location>
        <begin position="57"/>
        <end position="72"/>
    </location>
</feature>
<gene>
    <name evidence="11" type="primary">LOC108736324</name>
</gene>
<dbReference type="GeneID" id="108736324"/>
<keyword evidence="4 6" id="KW-0235">DNA replication</keyword>
<feature type="domain" description="Origin recognition complex subunit 2 RecA-like" evidence="8">
    <location>
        <begin position="177"/>
        <end position="336"/>
    </location>
</feature>
<evidence type="ECO:0000256" key="7">
    <source>
        <dbReference type="SAM" id="MobiDB-lite"/>
    </source>
</evidence>
<feature type="region of interest" description="Disordered" evidence="7">
    <location>
        <begin position="1"/>
        <end position="25"/>
    </location>
</feature>
<dbReference type="GO" id="GO:0006260">
    <property type="term" value="P:DNA replication"/>
    <property type="evidence" value="ECO:0007669"/>
    <property type="project" value="UniProtKB-UniRule"/>
</dbReference>
<dbReference type="PANTHER" id="PTHR14052">
    <property type="entry name" value="ORIGIN RECOGNITION COMPLEX SUBUNIT 2"/>
    <property type="match status" value="1"/>
</dbReference>
<feature type="compositionally biased region" description="Polar residues" evidence="7">
    <location>
        <begin position="87"/>
        <end position="97"/>
    </location>
</feature>
<proteinExistence type="inferred from homology"/>
<evidence type="ECO:0000256" key="6">
    <source>
        <dbReference type="RuleBase" id="RU368084"/>
    </source>
</evidence>
<comment type="function">
    <text evidence="6">Component of the origin recognition complex (ORC) that binds origins of replication. DNA-binding is ATP-dependent. ORC is required to assemble the pre-replication complex necessary to initiate DNA replication.</text>
</comment>
<dbReference type="RefSeq" id="XP_025829853.1">
    <property type="nucleotide sequence ID" value="XM_025974068.1"/>
</dbReference>
<comment type="subunit">
    <text evidence="6">Component of the origin recognition complex (ORC).</text>
</comment>
<feature type="region of interest" description="Disordered" evidence="7">
    <location>
        <begin position="45"/>
        <end position="101"/>
    </location>
</feature>
<dbReference type="OrthoDB" id="20198at2759"/>
<protein>
    <recommendedName>
        <fullName evidence="3 6">Origin recognition complex subunit 2</fullName>
    </recommendedName>
</protein>
<evidence type="ECO:0000259" key="8">
    <source>
        <dbReference type="Pfam" id="PF04084"/>
    </source>
</evidence>
<evidence type="ECO:0000256" key="5">
    <source>
        <dbReference type="ARBA" id="ARBA00023242"/>
    </source>
</evidence>
<dbReference type="Pfam" id="PF04084">
    <property type="entry name" value="RecA-like_ORC2"/>
    <property type="match status" value="1"/>
</dbReference>
<dbReference type="InParanoid" id="A0A7F5R3J1"/>
<evidence type="ECO:0000256" key="4">
    <source>
        <dbReference type="ARBA" id="ARBA00022705"/>
    </source>
</evidence>
<dbReference type="InterPro" id="IPR007220">
    <property type="entry name" value="ORC2"/>
</dbReference>
<keyword evidence="10" id="KW-1185">Reference proteome</keyword>
<dbReference type="InterPro" id="IPR056773">
    <property type="entry name" value="WHD_ORC2"/>
</dbReference>
<evidence type="ECO:0000313" key="10">
    <source>
        <dbReference type="Proteomes" id="UP000192223"/>
    </source>
</evidence>
<organism evidence="10 11">
    <name type="scientific">Agrilus planipennis</name>
    <name type="common">Emerald ash borer</name>
    <name type="synonym">Agrilus marcopoli</name>
    <dbReference type="NCBI Taxonomy" id="224129"/>
    <lineage>
        <taxon>Eukaryota</taxon>
        <taxon>Metazoa</taxon>
        <taxon>Ecdysozoa</taxon>
        <taxon>Arthropoda</taxon>
        <taxon>Hexapoda</taxon>
        <taxon>Insecta</taxon>
        <taxon>Pterygota</taxon>
        <taxon>Neoptera</taxon>
        <taxon>Endopterygota</taxon>
        <taxon>Coleoptera</taxon>
        <taxon>Polyphaga</taxon>
        <taxon>Elateriformia</taxon>
        <taxon>Buprestoidea</taxon>
        <taxon>Buprestidae</taxon>
        <taxon>Agrilinae</taxon>
        <taxon>Agrilus</taxon>
    </lineage>
</organism>
<evidence type="ECO:0000256" key="3">
    <source>
        <dbReference type="ARBA" id="ARBA00019080"/>
    </source>
</evidence>
<dbReference type="KEGG" id="apln:108736324"/>
<sequence length="463" mass="53006">MEGTSLKTPRRAKTEDAQEVYYPKTPYNIRARVKKKLIDFNSSVEELVDDSDKDSDYTISESESSSDQSTFDSTEESEEDNSDSEIKANNSVSSKSTEAAKHDDFKKMEKINLTKKRKIRMYIVNTDDYFSAQSSKKSVTSNNTLDKLKTAKLDQGQLQKLLLKANACKHHAKCFSELEQYNKTNFIKWLSLLHEGFNLLLYGLGSKKNILTIFQEQYLTEQPVVVVNGFFPSLTLKNVLDSILVDVLESSQNPGNHQEACDIITELMHQNEGMHLYVIFNNIDGNNLRSGKCQNVLARLGSINNLHIIATIDHINAPIIWDQSRTSKFNFVWWDVTTFEYYLIETCFEDSMLVQRSGTLALSSLNNVFMSLTKNAKSIYLIIVKYQLENKKSQHYEGLLFKDLYWACREAFLVSSDLALRAQLTEFVDHKMVKFKRSISGGEHLIIPLQNSLLQQFVDEQPV</sequence>
<reference evidence="11" key="1">
    <citation type="submission" date="2025-08" db="UniProtKB">
        <authorList>
            <consortium name="RefSeq"/>
        </authorList>
    </citation>
    <scope>IDENTIFICATION</scope>
    <source>
        <tissue evidence="11">Entire body</tissue>
    </source>
</reference>
<dbReference type="PANTHER" id="PTHR14052:SF0">
    <property type="entry name" value="ORIGIN RECOGNITION COMPLEX SUBUNIT 2"/>
    <property type="match status" value="1"/>
</dbReference>
<dbReference type="FunCoup" id="A0A7F5R3J1">
    <property type="interactions" value="1886"/>
</dbReference>
<evidence type="ECO:0000256" key="2">
    <source>
        <dbReference type="ARBA" id="ARBA00007421"/>
    </source>
</evidence>
<dbReference type="GO" id="GO:0005664">
    <property type="term" value="C:nuclear origin of replication recognition complex"/>
    <property type="evidence" value="ECO:0007669"/>
    <property type="project" value="UniProtKB-UniRule"/>
</dbReference>
<accession>A0A7F5R3J1</accession>
<comment type="subcellular location">
    <subcellularLocation>
        <location evidence="1 6">Nucleus</location>
    </subcellularLocation>
</comment>
<evidence type="ECO:0000313" key="11">
    <source>
        <dbReference type="RefSeq" id="XP_025829853.1"/>
    </source>
</evidence>